<organism evidence="1 2">
    <name type="scientific">Halomonas ventosae</name>
    <dbReference type="NCBI Taxonomy" id="229007"/>
    <lineage>
        <taxon>Bacteria</taxon>
        <taxon>Pseudomonadati</taxon>
        <taxon>Pseudomonadota</taxon>
        <taxon>Gammaproteobacteria</taxon>
        <taxon>Oceanospirillales</taxon>
        <taxon>Halomonadaceae</taxon>
        <taxon>Halomonas</taxon>
    </lineage>
</organism>
<name>A0A4R6ZQQ2_9GAMM</name>
<protein>
    <submittedName>
        <fullName evidence="1">Uncharacterized protein</fullName>
    </submittedName>
</protein>
<reference evidence="1 2" key="1">
    <citation type="submission" date="2019-03" db="EMBL/GenBank/DDBJ databases">
        <title>Genomic Encyclopedia of Type Strains, Phase III (KMG-III): the genomes of soil and plant-associated and newly described type strains.</title>
        <authorList>
            <person name="Whitman W."/>
        </authorList>
    </citation>
    <scope>NUCLEOTIDE SEQUENCE [LARGE SCALE GENOMIC DNA]</scope>
    <source>
        <strain evidence="1 2">CECT 5797</strain>
    </source>
</reference>
<evidence type="ECO:0000313" key="1">
    <source>
        <dbReference type="EMBL" id="TDR54963.1"/>
    </source>
</evidence>
<gene>
    <name evidence="1" type="ORF">DFP85_106108</name>
</gene>
<evidence type="ECO:0000313" key="2">
    <source>
        <dbReference type="Proteomes" id="UP000295212"/>
    </source>
</evidence>
<sequence length="38" mass="4515">MIAGFYLNLLMINQYPSLRHTICFIRVGCVYIDIYFGR</sequence>
<comment type="caution">
    <text evidence="1">The sequence shown here is derived from an EMBL/GenBank/DDBJ whole genome shotgun (WGS) entry which is preliminary data.</text>
</comment>
<dbReference type="EMBL" id="SNZJ01000006">
    <property type="protein sequence ID" value="TDR54963.1"/>
    <property type="molecule type" value="Genomic_DNA"/>
</dbReference>
<proteinExistence type="predicted"/>
<dbReference type="Proteomes" id="UP000295212">
    <property type="component" value="Unassembled WGS sequence"/>
</dbReference>
<accession>A0A4R6ZQQ2</accession>
<dbReference type="AlphaFoldDB" id="A0A4R6ZQQ2"/>